<proteinExistence type="inferred from homology"/>
<gene>
    <name evidence="11" type="ORF">QOZ99_002551</name>
</gene>
<dbReference type="PANTHER" id="PTHR43808:SF31">
    <property type="entry name" value="N-ACETYL-L-CITRULLINE DEACETYLASE"/>
    <property type="match status" value="1"/>
</dbReference>
<evidence type="ECO:0000256" key="8">
    <source>
        <dbReference type="ARBA" id="ARBA00022833"/>
    </source>
</evidence>
<comment type="similarity">
    <text evidence="2">Belongs to the peptidase M20A family. ArgE subfamily.</text>
</comment>
<comment type="caution">
    <text evidence="11">The sequence shown here is derived from an EMBL/GenBank/DDBJ whole genome shotgun (WGS) entry which is preliminary data.</text>
</comment>
<dbReference type="InterPro" id="IPR011650">
    <property type="entry name" value="Peptidase_M20_dimer"/>
</dbReference>
<dbReference type="PANTHER" id="PTHR43808">
    <property type="entry name" value="ACETYLORNITHINE DEACETYLASE"/>
    <property type="match status" value="1"/>
</dbReference>
<evidence type="ECO:0000256" key="4">
    <source>
        <dbReference type="ARBA" id="ARBA00022571"/>
    </source>
</evidence>
<dbReference type="RefSeq" id="WP_306890344.1">
    <property type="nucleotide sequence ID" value="NZ_JAUSVR010000007.1"/>
</dbReference>
<dbReference type="InterPro" id="IPR002933">
    <property type="entry name" value="Peptidase_M20"/>
</dbReference>
<evidence type="ECO:0000256" key="9">
    <source>
        <dbReference type="ARBA" id="ARBA00023285"/>
    </source>
</evidence>
<dbReference type="CDD" id="cd03894">
    <property type="entry name" value="M20_ArgE"/>
    <property type="match status" value="1"/>
</dbReference>
<evidence type="ECO:0000256" key="2">
    <source>
        <dbReference type="ARBA" id="ARBA00005691"/>
    </source>
</evidence>
<keyword evidence="4" id="KW-0055">Arginine biosynthesis</keyword>
<dbReference type="NCBIfam" id="NF005710">
    <property type="entry name" value="PRK07522.1"/>
    <property type="match status" value="1"/>
</dbReference>
<evidence type="ECO:0000313" key="12">
    <source>
        <dbReference type="Proteomes" id="UP001235094"/>
    </source>
</evidence>
<dbReference type="Pfam" id="PF01546">
    <property type="entry name" value="Peptidase_M20"/>
    <property type="match status" value="1"/>
</dbReference>
<keyword evidence="12" id="KW-1185">Reference proteome</keyword>
<dbReference type="Pfam" id="PF07687">
    <property type="entry name" value="M20_dimer"/>
    <property type="match status" value="1"/>
</dbReference>
<dbReference type="Gene3D" id="3.30.70.360">
    <property type="match status" value="1"/>
</dbReference>
<evidence type="ECO:0000256" key="5">
    <source>
        <dbReference type="ARBA" id="ARBA00022605"/>
    </source>
</evidence>
<name>A0ABU0LSH3_9HYPH</name>
<evidence type="ECO:0000313" key="11">
    <source>
        <dbReference type="EMBL" id="MDQ0511652.1"/>
    </source>
</evidence>
<dbReference type="GO" id="GO:0008777">
    <property type="term" value="F:acetylornithine deacetylase activity"/>
    <property type="evidence" value="ECO:0007669"/>
    <property type="project" value="UniProtKB-EC"/>
</dbReference>
<reference evidence="11 12" key="1">
    <citation type="submission" date="2023-07" db="EMBL/GenBank/DDBJ databases">
        <title>Genomic Encyclopedia of Type Strains, Phase IV (KMG-IV): sequencing the most valuable type-strain genomes for metagenomic binning, comparative biology and taxonomic classification.</title>
        <authorList>
            <person name="Goeker M."/>
        </authorList>
    </citation>
    <scope>NUCLEOTIDE SEQUENCE [LARGE SCALE GENOMIC DNA]</scope>
    <source>
        <strain evidence="11 12">DSM 15561</strain>
    </source>
</reference>
<accession>A0ABU0LSH3</accession>
<keyword evidence="8" id="KW-0862">Zinc</keyword>
<protein>
    <submittedName>
        <fullName evidence="11">Acetylornithine deacetylase</fullName>
        <ecNumber evidence="11">3.5.1.16</ecNumber>
    </submittedName>
</protein>
<keyword evidence="9" id="KW-0170">Cobalt</keyword>
<evidence type="ECO:0000256" key="6">
    <source>
        <dbReference type="ARBA" id="ARBA00022723"/>
    </source>
</evidence>
<dbReference type="PROSITE" id="PS00759">
    <property type="entry name" value="ARGE_DAPE_CPG2_2"/>
    <property type="match status" value="1"/>
</dbReference>
<dbReference type="Gene3D" id="3.40.630.10">
    <property type="entry name" value="Zn peptidases"/>
    <property type="match status" value="1"/>
</dbReference>
<keyword evidence="3" id="KW-0963">Cytoplasm</keyword>
<dbReference type="PROSITE" id="PS00758">
    <property type="entry name" value="ARGE_DAPE_CPG2_1"/>
    <property type="match status" value="1"/>
</dbReference>
<dbReference type="InterPro" id="IPR001261">
    <property type="entry name" value="ArgE/DapE_CS"/>
</dbReference>
<dbReference type="InterPro" id="IPR050072">
    <property type="entry name" value="Peptidase_M20A"/>
</dbReference>
<dbReference type="InterPro" id="IPR010169">
    <property type="entry name" value="AcOrn-deacetyl"/>
</dbReference>
<comment type="cofactor">
    <cofactor evidence="1">
        <name>Zn(2+)</name>
        <dbReference type="ChEBI" id="CHEBI:29105"/>
    </cofactor>
</comment>
<dbReference type="Proteomes" id="UP001235094">
    <property type="component" value="Unassembled WGS sequence"/>
</dbReference>
<dbReference type="SUPFAM" id="SSF55031">
    <property type="entry name" value="Bacterial exopeptidase dimerisation domain"/>
    <property type="match status" value="1"/>
</dbReference>
<evidence type="ECO:0000256" key="1">
    <source>
        <dbReference type="ARBA" id="ARBA00001947"/>
    </source>
</evidence>
<dbReference type="InterPro" id="IPR036264">
    <property type="entry name" value="Bact_exopeptidase_dim_dom"/>
</dbReference>
<feature type="domain" description="Peptidase M20 dimerisation" evidence="10">
    <location>
        <begin position="189"/>
        <end position="295"/>
    </location>
</feature>
<dbReference type="EC" id="3.5.1.16" evidence="11"/>
<keyword evidence="6" id="KW-0479">Metal-binding</keyword>
<dbReference type="SUPFAM" id="SSF53187">
    <property type="entry name" value="Zn-dependent exopeptidases"/>
    <property type="match status" value="1"/>
</dbReference>
<evidence type="ECO:0000256" key="3">
    <source>
        <dbReference type="ARBA" id="ARBA00022490"/>
    </source>
</evidence>
<dbReference type="EMBL" id="JAUSVR010000007">
    <property type="protein sequence ID" value="MDQ0511652.1"/>
    <property type="molecule type" value="Genomic_DNA"/>
</dbReference>
<sequence length="409" mass="42059">MPSGARAQGLAGRASGAADGDVIDLLGRLIAFASVSAGTNLPIIHFIADHLERHGIASRLIPNEAGDKASLIATIGPTERPGIALSAHTDVVPVAGQDWASDPFRADIRNGRLHGRGASDMKGFLAVVLAQVGAFKRAATATPVHLCFSYDEELGCLGAPDLVREVASLPVPPALCIVGEPTAMKVARAHKGKFARRVIITGRGGHSALLHRAASAVEAATEVASGLFALGRTLRATTDAAFEPPYASLHVGSLHGGGALNLVPDRATLEFEARTLPGTDSAALDAAIKAILDKARARLHVQAPEAEITVETLSDYPGLDTQADSAALGFVSALADFREPPVTLAFGTEAGLYHAAGIATLVCGPGDIARAHKADEWIGLDELAAAGAMMGRLTARLSAPLDLASNPIA</sequence>
<dbReference type="NCBIfam" id="TIGR01892">
    <property type="entry name" value="AcOrn-deacetyl"/>
    <property type="match status" value="1"/>
</dbReference>
<organism evidence="11 12">
    <name type="scientific">Ancylobacter amanitiformis</name>
    <dbReference type="NCBI Taxonomy" id="217069"/>
    <lineage>
        <taxon>Bacteria</taxon>
        <taxon>Pseudomonadati</taxon>
        <taxon>Pseudomonadota</taxon>
        <taxon>Alphaproteobacteria</taxon>
        <taxon>Hyphomicrobiales</taxon>
        <taxon>Xanthobacteraceae</taxon>
        <taxon>Ancylobacter</taxon>
    </lineage>
</organism>
<evidence type="ECO:0000256" key="7">
    <source>
        <dbReference type="ARBA" id="ARBA00022801"/>
    </source>
</evidence>
<keyword evidence="5" id="KW-0028">Amino-acid biosynthesis</keyword>
<evidence type="ECO:0000259" key="10">
    <source>
        <dbReference type="Pfam" id="PF07687"/>
    </source>
</evidence>
<keyword evidence="7 11" id="KW-0378">Hydrolase</keyword>